<evidence type="ECO:0000313" key="1">
    <source>
        <dbReference type="EMBL" id="GEN77495.1"/>
    </source>
</evidence>
<dbReference type="OrthoDB" id="1073166at2"/>
<dbReference type="Proteomes" id="UP000321863">
    <property type="component" value="Unassembled WGS sequence"/>
</dbReference>
<organism evidence="1 2">
    <name type="scientific">Chryseobacterium hagamense</name>
    <dbReference type="NCBI Taxonomy" id="395935"/>
    <lineage>
        <taxon>Bacteria</taxon>
        <taxon>Pseudomonadati</taxon>
        <taxon>Bacteroidota</taxon>
        <taxon>Flavobacteriia</taxon>
        <taxon>Flavobacteriales</taxon>
        <taxon>Weeksellaceae</taxon>
        <taxon>Chryseobacterium group</taxon>
        <taxon>Chryseobacterium</taxon>
    </lineage>
</organism>
<keyword evidence="2" id="KW-1185">Reference proteome</keyword>
<proteinExistence type="predicted"/>
<name>A0A511YQM9_9FLAO</name>
<sequence>MKTNFELLQEFLYNTPKEKVLAEWNKTEAMDAVGPPVMEFLKWSENIYKVRNLESPWNVKIINKQENPEYCFGFFN</sequence>
<dbReference type="AlphaFoldDB" id="A0A511YQM9"/>
<dbReference type="RefSeq" id="WP_146943324.1">
    <property type="nucleotide sequence ID" value="NZ_BJYJ01000024.1"/>
</dbReference>
<protein>
    <submittedName>
        <fullName evidence="1">Uncharacterized protein</fullName>
    </submittedName>
</protein>
<accession>A0A511YQM9</accession>
<dbReference type="EMBL" id="BJYJ01000024">
    <property type="protein sequence ID" value="GEN77495.1"/>
    <property type="molecule type" value="Genomic_DNA"/>
</dbReference>
<reference evidence="1 2" key="1">
    <citation type="submission" date="2019-07" db="EMBL/GenBank/DDBJ databases">
        <title>Whole genome shotgun sequence of Chryseobacterium hagamense NBRC 105253.</title>
        <authorList>
            <person name="Hosoyama A."/>
            <person name="Uohara A."/>
            <person name="Ohji S."/>
            <person name="Ichikawa N."/>
        </authorList>
    </citation>
    <scope>NUCLEOTIDE SEQUENCE [LARGE SCALE GENOMIC DNA]</scope>
    <source>
        <strain evidence="1 2">NBRC 105253</strain>
    </source>
</reference>
<gene>
    <name evidence="1" type="ORF">CHA01nite_32350</name>
</gene>
<evidence type="ECO:0000313" key="2">
    <source>
        <dbReference type="Proteomes" id="UP000321863"/>
    </source>
</evidence>
<comment type="caution">
    <text evidence="1">The sequence shown here is derived from an EMBL/GenBank/DDBJ whole genome shotgun (WGS) entry which is preliminary data.</text>
</comment>